<evidence type="ECO:0000256" key="7">
    <source>
        <dbReference type="ARBA" id="ARBA00023136"/>
    </source>
</evidence>
<feature type="binding site" evidence="8">
    <location>
        <begin position="30"/>
        <end position="37"/>
    </location>
    <ligand>
        <name>ATP</name>
        <dbReference type="ChEBI" id="CHEBI:30616"/>
    </ligand>
</feature>
<evidence type="ECO:0000313" key="10">
    <source>
        <dbReference type="EMBL" id="CZF78939.1"/>
    </source>
</evidence>
<keyword evidence="7 8" id="KW-0472">Membrane</keyword>
<evidence type="ECO:0000256" key="1">
    <source>
        <dbReference type="ARBA" id="ARBA00022448"/>
    </source>
</evidence>
<keyword evidence="3" id="KW-0997">Cell inner membrane</keyword>
<comment type="subunit">
    <text evidence="8">The complex is composed of two ATP-binding proteins (BtuD), two transmembrane proteins (BtuC) and a solute-binding protein (BtuF).</text>
</comment>
<organism evidence="10 11">
    <name type="scientific">Grimontia celer</name>
    <dbReference type="NCBI Taxonomy" id="1796497"/>
    <lineage>
        <taxon>Bacteria</taxon>
        <taxon>Pseudomonadati</taxon>
        <taxon>Pseudomonadota</taxon>
        <taxon>Gammaproteobacteria</taxon>
        <taxon>Vibrionales</taxon>
        <taxon>Vibrionaceae</taxon>
        <taxon>Grimontia</taxon>
    </lineage>
</organism>
<dbReference type="FunFam" id="3.40.50.300:FF:000462">
    <property type="entry name" value="Vitamin B12 import ATP-binding protein BtuD"/>
    <property type="match status" value="1"/>
</dbReference>
<dbReference type="PANTHER" id="PTHR42734:SF18">
    <property type="entry name" value="VITAMIN B12 IMPORT ATP-BINDING PROTEIN BTUD"/>
    <property type="match status" value="1"/>
</dbReference>
<dbReference type="CDD" id="cd03214">
    <property type="entry name" value="ABC_Iron-Siderophores_B12_Hemin"/>
    <property type="match status" value="1"/>
</dbReference>
<evidence type="ECO:0000256" key="3">
    <source>
        <dbReference type="ARBA" id="ARBA00022519"/>
    </source>
</evidence>
<evidence type="ECO:0000256" key="2">
    <source>
        <dbReference type="ARBA" id="ARBA00022475"/>
    </source>
</evidence>
<dbReference type="EMBL" id="FIZX01000001">
    <property type="protein sequence ID" value="CZF78939.1"/>
    <property type="molecule type" value="Genomic_DNA"/>
</dbReference>
<reference evidence="11" key="1">
    <citation type="submission" date="2016-02" db="EMBL/GenBank/DDBJ databases">
        <authorList>
            <person name="Rodrigo-Torres Lidia"/>
            <person name="Arahal R.David."/>
        </authorList>
    </citation>
    <scope>NUCLEOTIDE SEQUENCE [LARGE SCALE GENOMIC DNA]</scope>
    <source>
        <strain evidence="11">CECT 9029</strain>
    </source>
</reference>
<evidence type="ECO:0000256" key="8">
    <source>
        <dbReference type="HAMAP-Rule" id="MF_01005"/>
    </source>
</evidence>
<dbReference type="OrthoDB" id="5292475at2"/>
<protein>
    <recommendedName>
        <fullName evidence="8">Vitamin B12 import ATP-binding protein BtuD</fullName>
        <ecNumber evidence="8">7.6.2.8</ecNumber>
    </recommendedName>
    <alternativeName>
        <fullName evidence="8">Vitamin B12-transporting ATPase</fullName>
    </alternativeName>
</protein>
<dbReference type="Pfam" id="PF00005">
    <property type="entry name" value="ABC_tran"/>
    <property type="match status" value="1"/>
</dbReference>
<feature type="domain" description="ABC transporter" evidence="9">
    <location>
        <begin position="2"/>
        <end position="236"/>
    </location>
</feature>
<comment type="subcellular location">
    <subcellularLocation>
        <location evidence="8">Cell membrane</location>
        <topology evidence="8">Peripheral membrane protein</topology>
    </subcellularLocation>
</comment>
<dbReference type="PROSITE" id="PS50893">
    <property type="entry name" value="ABC_TRANSPORTER_2"/>
    <property type="match status" value="1"/>
</dbReference>
<evidence type="ECO:0000256" key="5">
    <source>
        <dbReference type="ARBA" id="ARBA00022840"/>
    </source>
</evidence>
<keyword evidence="6 8" id="KW-1278">Translocase</keyword>
<proteinExistence type="inferred from homology"/>
<dbReference type="InterPro" id="IPR023693">
    <property type="entry name" value="ABC_transptr_BtuD"/>
</dbReference>
<dbReference type="InterPro" id="IPR003439">
    <property type="entry name" value="ABC_transporter-like_ATP-bd"/>
</dbReference>
<keyword evidence="5 8" id="KW-0067">ATP-binding</keyword>
<dbReference type="HAMAP" id="MF_01005">
    <property type="entry name" value="BtuD"/>
    <property type="match status" value="1"/>
</dbReference>
<dbReference type="InterPro" id="IPR027417">
    <property type="entry name" value="P-loop_NTPase"/>
</dbReference>
<evidence type="ECO:0000256" key="6">
    <source>
        <dbReference type="ARBA" id="ARBA00022967"/>
    </source>
</evidence>
<comment type="similarity">
    <text evidence="8">Belongs to the ABC transporter superfamily. Vitamin B12 importer (TC 3.A.1.13.1) family.</text>
</comment>
<keyword evidence="2 8" id="KW-1003">Cell membrane</keyword>
<comment type="function">
    <text evidence="8">Part of the ABC transporter complex BtuCDF involved in vitamin B12 import. Responsible for energy coupling to the transport system.</text>
</comment>
<dbReference type="InterPro" id="IPR003593">
    <property type="entry name" value="AAA+_ATPase"/>
</dbReference>
<dbReference type="GO" id="GO:0016887">
    <property type="term" value="F:ATP hydrolysis activity"/>
    <property type="evidence" value="ECO:0007669"/>
    <property type="project" value="InterPro"/>
</dbReference>
<name>A0A128EWJ9_9GAMM</name>
<gene>
    <name evidence="8 10" type="primary">btuD</name>
    <name evidence="10" type="ORF">GCE9029_01155</name>
</gene>
<dbReference type="NCBIfam" id="NF002981">
    <property type="entry name" value="PRK03695.1"/>
    <property type="match status" value="1"/>
</dbReference>
<keyword evidence="4 8" id="KW-0547">Nucleotide-binding</keyword>
<dbReference type="SMART" id="SM00382">
    <property type="entry name" value="AAA"/>
    <property type="match status" value="1"/>
</dbReference>
<dbReference type="Proteomes" id="UP000071641">
    <property type="component" value="Unassembled WGS sequence"/>
</dbReference>
<comment type="catalytic activity">
    <reaction evidence="8">
        <text>an R-cob(III)alamin(out) + ATP + H2O = an R-cob(III)alamin(in) + ADP + phosphate + H(+)</text>
        <dbReference type="Rhea" id="RHEA:17873"/>
        <dbReference type="ChEBI" id="CHEBI:15377"/>
        <dbReference type="ChEBI" id="CHEBI:15378"/>
        <dbReference type="ChEBI" id="CHEBI:30616"/>
        <dbReference type="ChEBI" id="CHEBI:43474"/>
        <dbReference type="ChEBI" id="CHEBI:140785"/>
        <dbReference type="ChEBI" id="CHEBI:456216"/>
        <dbReference type="EC" id="7.6.2.8"/>
    </reaction>
</comment>
<evidence type="ECO:0000313" key="11">
    <source>
        <dbReference type="Proteomes" id="UP000071641"/>
    </source>
</evidence>
<dbReference type="AlphaFoldDB" id="A0A128EWJ9"/>
<dbReference type="GO" id="GO:0005886">
    <property type="term" value="C:plasma membrane"/>
    <property type="evidence" value="ECO:0007669"/>
    <property type="project" value="UniProtKB-SubCell"/>
</dbReference>
<dbReference type="SUPFAM" id="SSF52540">
    <property type="entry name" value="P-loop containing nucleoside triphosphate hydrolases"/>
    <property type="match status" value="1"/>
</dbReference>
<accession>A0A128EWJ9</accession>
<dbReference type="EC" id="7.6.2.8" evidence="8"/>
<dbReference type="Gene3D" id="3.40.50.300">
    <property type="entry name" value="P-loop containing nucleotide triphosphate hydrolases"/>
    <property type="match status" value="1"/>
</dbReference>
<dbReference type="GO" id="GO:0015420">
    <property type="term" value="F:ABC-type vitamin B12 transporter activity"/>
    <property type="evidence" value="ECO:0007669"/>
    <property type="project" value="UniProtKB-UniRule"/>
</dbReference>
<dbReference type="STRING" id="1796497.GCE9029_01155"/>
<keyword evidence="10" id="KW-0378">Hydrolase</keyword>
<evidence type="ECO:0000259" key="9">
    <source>
        <dbReference type="PROSITE" id="PS50893"/>
    </source>
</evidence>
<dbReference type="InterPro" id="IPR050153">
    <property type="entry name" value="Metal_Ion_Import_ABC"/>
</dbReference>
<dbReference type="PANTHER" id="PTHR42734">
    <property type="entry name" value="METAL TRANSPORT SYSTEM ATP-BINDING PROTEIN TM_0124-RELATED"/>
    <property type="match status" value="1"/>
</dbReference>
<sequence>MINAKNIALGTRLLPLNFNVDKGEIVHLLGPNGSGKSTLLELLSGLIEGQGSIELDREDLSEIDSMSLARQRAYLSQQQKPAFAIGVYQYLNLSLSAIPQLAPSSAERAVIEVCELLGISDKLNRSTEQLSGGEWQRVRLAGVCLQIWPNINPEGKLLILDEPATALDIAQQSVMYKIVRKIADKGIAVVMSNHDINRTLSDADRVVLLKNGHIVTQGKPSDVMNVETLEETFGAQLRRVEVDGRILIVSE</sequence>
<dbReference type="GO" id="GO:0005524">
    <property type="term" value="F:ATP binding"/>
    <property type="evidence" value="ECO:0007669"/>
    <property type="project" value="UniProtKB-KW"/>
</dbReference>
<dbReference type="RefSeq" id="WP_062661605.1">
    <property type="nucleotide sequence ID" value="NZ_FIZX01000001.1"/>
</dbReference>
<keyword evidence="11" id="KW-1185">Reference proteome</keyword>
<keyword evidence="1 8" id="KW-0813">Transport</keyword>
<evidence type="ECO:0000256" key="4">
    <source>
        <dbReference type="ARBA" id="ARBA00022741"/>
    </source>
</evidence>